<gene>
    <name evidence="3" type="ORF">ALECFALPRED_004308</name>
</gene>
<feature type="domain" description="DUF8004" evidence="2">
    <location>
        <begin position="154"/>
        <end position="244"/>
    </location>
</feature>
<comment type="caution">
    <text evidence="3">The sequence shown here is derived from an EMBL/GenBank/DDBJ whole genome shotgun (WGS) entry which is preliminary data.</text>
</comment>
<dbReference type="EMBL" id="CAJPDR010000268">
    <property type="protein sequence ID" value="CAF9929387.1"/>
    <property type="molecule type" value="Genomic_DNA"/>
</dbReference>
<accession>A0A8H3FUM5</accession>
<feature type="region of interest" description="Disordered" evidence="1">
    <location>
        <begin position="609"/>
        <end position="633"/>
    </location>
</feature>
<dbReference type="OrthoDB" id="5302380at2759"/>
<dbReference type="PANTHER" id="PTHR39601:SF2">
    <property type="entry name" value="CHORIOGENIN HMINOR"/>
    <property type="match status" value="1"/>
</dbReference>
<sequence length="633" mass="71594">MKGLEQAVNIKLWLGNGEPAKAWGKLKRDPELWDENGNTLIFFGRNYGDPSFRICSSMIEETRSATLIGMLDRGTVHPEGPREDQNSGVQHKLYFDAHPEGSKLDVLRYHVTTRNFFAFLIRKALVGFTFYQALVDLHKRLEEYLSPGIDKAVAIQSYLVMTGLLNVSNEPRAAAGLLAWSEDVRWNNGWREAFAHSVGMYTELSNLQESADISIPTTAYLNRAHLELKARIHEAEDRLTTFYFDDAHFAQEDMPPTVRAASVRFRTFLRQFYEKEYQTWPIRREQPGLWLDRIVVSRLQEDLNALYEYNVDRKVEWGNDDESEGRKNRALLKSANGLNFGLDGEDVRMLNVLQNLDCRLNASHVPHPYPLLPASVPGPAPVKKSAFGGKKKDKVRESRIAHAYADASNASELSREHAENDLVEAFVGFEKADQPGDVDPREARRERWIIIYCVLQTLAGISVDVPDLSFDGDVSYFLNMRLQGLPPWSPPDKIFMDASREQSHCWTTARELVGDHVERWTLRKGSTWCAKSEVTAQSRPLSAESQSDTCTSLDSNQDVAYTQIEAHEACRKDDLSPVTEAGLSPDSSFPPVYPSLPAKFAAVAGIDRYSTKPLPIRPNQGSKRDPEIEHPKR</sequence>
<dbReference type="Proteomes" id="UP000664203">
    <property type="component" value="Unassembled WGS sequence"/>
</dbReference>
<evidence type="ECO:0000259" key="2">
    <source>
        <dbReference type="Pfam" id="PF26013"/>
    </source>
</evidence>
<name>A0A8H3FUM5_9LECA</name>
<dbReference type="Pfam" id="PF26013">
    <property type="entry name" value="DUF8004"/>
    <property type="match status" value="1"/>
</dbReference>
<evidence type="ECO:0000256" key="1">
    <source>
        <dbReference type="SAM" id="MobiDB-lite"/>
    </source>
</evidence>
<organism evidence="3 4">
    <name type="scientific">Alectoria fallacina</name>
    <dbReference type="NCBI Taxonomy" id="1903189"/>
    <lineage>
        <taxon>Eukaryota</taxon>
        <taxon>Fungi</taxon>
        <taxon>Dikarya</taxon>
        <taxon>Ascomycota</taxon>
        <taxon>Pezizomycotina</taxon>
        <taxon>Lecanoromycetes</taxon>
        <taxon>OSLEUM clade</taxon>
        <taxon>Lecanoromycetidae</taxon>
        <taxon>Lecanorales</taxon>
        <taxon>Lecanorineae</taxon>
        <taxon>Parmeliaceae</taxon>
        <taxon>Alectoria</taxon>
    </lineage>
</organism>
<reference evidence="3" key="1">
    <citation type="submission" date="2021-03" db="EMBL/GenBank/DDBJ databases">
        <authorList>
            <person name="Tagirdzhanova G."/>
        </authorList>
    </citation>
    <scope>NUCLEOTIDE SEQUENCE</scope>
</reference>
<protein>
    <recommendedName>
        <fullName evidence="2">DUF8004 domain-containing protein</fullName>
    </recommendedName>
</protein>
<dbReference type="InterPro" id="IPR058317">
    <property type="entry name" value="DUF8004"/>
</dbReference>
<dbReference type="AlphaFoldDB" id="A0A8H3FUM5"/>
<evidence type="ECO:0000313" key="3">
    <source>
        <dbReference type="EMBL" id="CAF9929387.1"/>
    </source>
</evidence>
<dbReference type="PANTHER" id="PTHR39601">
    <property type="entry name" value="CHORIOGENIN HMINOR"/>
    <property type="match status" value="1"/>
</dbReference>
<evidence type="ECO:0000313" key="4">
    <source>
        <dbReference type="Proteomes" id="UP000664203"/>
    </source>
</evidence>
<keyword evidence="4" id="KW-1185">Reference proteome</keyword>
<feature type="compositionally biased region" description="Basic and acidic residues" evidence="1">
    <location>
        <begin position="622"/>
        <end position="633"/>
    </location>
</feature>
<proteinExistence type="predicted"/>